<evidence type="ECO:0000313" key="4">
    <source>
        <dbReference type="Proteomes" id="UP000250557"/>
    </source>
</evidence>
<evidence type="ECO:0000313" key="3">
    <source>
        <dbReference type="EMBL" id="QEM13646.1"/>
    </source>
</evidence>
<dbReference type="Gene3D" id="3.40.630.30">
    <property type="match status" value="1"/>
</dbReference>
<dbReference type="Proteomes" id="UP000251402">
    <property type="component" value="Chromosome"/>
</dbReference>
<dbReference type="RefSeq" id="WP_112571225.1">
    <property type="nucleotide sequence ID" value="NZ_CP043450.1"/>
</dbReference>
<evidence type="ECO:0000259" key="1">
    <source>
        <dbReference type="PROSITE" id="PS51186"/>
    </source>
</evidence>
<dbReference type="Pfam" id="PF13302">
    <property type="entry name" value="Acetyltransf_3"/>
    <property type="match status" value="1"/>
</dbReference>
<keyword evidence="5" id="KW-1185">Reference proteome</keyword>
<evidence type="ECO:0000313" key="2">
    <source>
        <dbReference type="EMBL" id="QEM06129.1"/>
    </source>
</evidence>
<dbReference type="PANTHER" id="PTHR43415">
    <property type="entry name" value="SPERMIDINE N(1)-ACETYLTRANSFERASE"/>
    <property type="match status" value="1"/>
</dbReference>
<dbReference type="AlphaFoldDB" id="A0A364WQB0"/>
<dbReference type="SUPFAM" id="SSF55729">
    <property type="entry name" value="Acyl-CoA N-acyltransferases (Nat)"/>
    <property type="match status" value="1"/>
</dbReference>
<proteinExistence type="predicted"/>
<dbReference type="GO" id="GO:0016747">
    <property type="term" value="F:acyltransferase activity, transferring groups other than amino-acyl groups"/>
    <property type="evidence" value="ECO:0007669"/>
    <property type="project" value="InterPro"/>
</dbReference>
<dbReference type="OrthoDB" id="9811523at2"/>
<accession>A0A364WQB0</accession>
<name>A0A364WQB0_9SPHI</name>
<organism evidence="3 5">
    <name type="scientific">Mucilaginibacter rubeus</name>
    <dbReference type="NCBI Taxonomy" id="2027860"/>
    <lineage>
        <taxon>Bacteria</taxon>
        <taxon>Pseudomonadati</taxon>
        <taxon>Bacteroidota</taxon>
        <taxon>Sphingobacteriia</taxon>
        <taxon>Sphingobacteriales</taxon>
        <taxon>Sphingobacteriaceae</taxon>
        <taxon>Mucilaginibacter</taxon>
    </lineage>
</organism>
<protein>
    <submittedName>
        <fullName evidence="3">GNAT family N-acetyltransferase</fullName>
    </submittedName>
</protein>
<sequence>MDYSIYIRPLLISDAENNLKWSIDPELWKLTGERPEKYISMDLEVAWLSYVLRNTTDKCFAICLNFPDHHIGNIELTNITDQEAQCNVLIGEKLFWGKGIAGKALSLVSDYAFSYLKLKRLYTKIYSENKPALSLFKRCGFIAIGLAENNFIKLTVDLEDHQVKLSH</sequence>
<feature type="domain" description="N-acetyltransferase" evidence="1">
    <location>
        <begin position="5"/>
        <end position="159"/>
    </location>
</feature>
<dbReference type="PANTHER" id="PTHR43415:SF3">
    <property type="entry name" value="GNAT-FAMILY ACETYLTRANSFERASE"/>
    <property type="match status" value="1"/>
</dbReference>
<dbReference type="EMBL" id="CP043451">
    <property type="protein sequence ID" value="QEM06129.1"/>
    <property type="molecule type" value="Genomic_DNA"/>
</dbReference>
<evidence type="ECO:0000313" key="5">
    <source>
        <dbReference type="Proteomes" id="UP000251402"/>
    </source>
</evidence>
<dbReference type="InterPro" id="IPR016181">
    <property type="entry name" value="Acyl_CoA_acyltransferase"/>
</dbReference>
<reference evidence="3 4" key="1">
    <citation type="submission" date="2019-08" db="EMBL/GenBank/DDBJ databases">
        <title>Comparative genome analysis confer to the adaptation heavy metal polluted environment.</title>
        <authorList>
            <person name="Li Y."/>
        </authorList>
    </citation>
    <scope>NUCLEOTIDE SEQUENCE [LARGE SCALE GENOMIC DNA]</scope>
    <source>
        <strain evidence="3">P1</strain>
        <strain evidence="2 4">P2</strain>
    </source>
</reference>
<dbReference type="EMBL" id="CP043450">
    <property type="protein sequence ID" value="QEM13646.1"/>
    <property type="molecule type" value="Genomic_DNA"/>
</dbReference>
<gene>
    <name evidence="3" type="ORF">DEO27_027750</name>
    <name evidence="2" type="ORF">DIU31_022395</name>
</gene>
<dbReference type="PROSITE" id="PS51186">
    <property type="entry name" value="GNAT"/>
    <property type="match status" value="1"/>
</dbReference>
<dbReference type="InterPro" id="IPR000182">
    <property type="entry name" value="GNAT_dom"/>
</dbReference>
<dbReference type="KEGG" id="mrub:DEO27_027750"/>
<dbReference type="Proteomes" id="UP000250557">
    <property type="component" value="Chromosome"/>
</dbReference>